<sequence length="487" mass="52485">MPYDYDSDYYASAFGNSYAYGSFEGEYSTADTTNFNYSASRVPIGGYAGAYGGIAEDSYNYDASSAGPSTAGGLANGMANNAGHGVSTFTGAPFPHPPSYGTGVPAFHDDKLDYGQTDPNFDPCRYARSPEDSSSASGDSSIVNWPNDHMPQQFGSFPAAQGPVFSTEQSFPSLFHERYLQTRPHGFDASTSTSAYYLSAGLPATASTMPSSAPAPETSHGPTDPAHADANFSNSIPLGINSFAASANSLSAFPLPGINSKPPQDMSLDSCRDLHMIVNPNITQETQQVQPPVSRINPDIHACMLLGEPNTDAARSPTAVNTAPSGLGFAPSNIPATTTTTSASQGKKRRAGPQIRERPFKAKPVSPEAKYRCYYCGHSSRLLKDHERHEWRHKRTAKDGWFCPGLTSPWPDSCTCPVLGYTRKDLLLRHLRSQGSGNPCYEAAIEMGWAPEKRGSSKVFNGYKPEESRHTLHPDTRFPVEQVPAYL</sequence>
<gene>
    <name evidence="2" type="ORF">A7U60_g427</name>
</gene>
<keyword evidence="3" id="KW-1185">Reference proteome</keyword>
<evidence type="ECO:0000313" key="2">
    <source>
        <dbReference type="EMBL" id="OCB92187.1"/>
    </source>
</evidence>
<feature type="compositionally biased region" description="Polar residues" evidence="1">
    <location>
        <begin position="334"/>
        <end position="345"/>
    </location>
</feature>
<dbReference type="EMBL" id="LNZH02000020">
    <property type="protein sequence ID" value="OCB92187.1"/>
    <property type="molecule type" value="Genomic_DNA"/>
</dbReference>
<feature type="region of interest" description="Disordered" evidence="1">
    <location>
        <begin position="207"/>
        <end position="230"/>
    </location>
</feature>
<name>A0A9Q5I5P9_SANBA</name>
<feature type="compositionally biased region" description="Low complexity" evidence="1">
    <location>
        <begin position="207"/>
        <end position="219"/>
    </location>
</feature>
<dbReference type="AlphaFoldDB" id="A0A9Q5I5P9"/>
<dbReference type="Proteomes" id="UP000757232">
    <property type="component" value="Unassembled WGS sequence"/>
</dbReference>
<comment type="caution">
    <text evidence="2">The sequence shown here is derived from an EMBL/GenBank/DDBJ whole genome shotgun (WGS) entry which is preliminary data.</text>
</comment>
<evidence type="ECO:0000256" key="1">
    <source>
        <dbReference type="SAM" id="MobiDB-lite"/>
    </source>
</evidence>
<evidence type="ECO:0000313" key="3">
    <source>
        <dbReference type="Proteomes" id="UP000757232"/>
    </source>
</evidence>
<proteinExistence type="predicted"/>
<organism evidence="2 3">
    <name type="scientific">Sanghuangporus baumii</name>
    <name type="common">Phellinus baumii</name>
    <dbReference type="NCBI Taxonomy" id="108892"/>
    <lineage>
        <taxon>Eukaryota</taxon>
        <taxon>Fungi</taxon>
        <taxon>Dikarya</taxon>
        <taxon>Basidiomycota</taxon>
        <taxon>Agaricomycotina</taxon>
        <taxon>Agaricomycetes</taxon>
        <taxon>Hymenochaetales</taxon>
        <taxon>Hymenochaetaceae</taxon>
        <taxon>Sanghuangporus</taxon>
    </lineage>
</organism>
<feature type="region of interest" description="Disordered" evidence="1">
    <location>
        <begin position="326"/>
        <end position="356"/>
    </location>
</feature>
<reference evidence="2" key="1">
    <citation type="submission" date="2016-06" db="EMBL/GenBank/DDBJ databases">
        <title>Draft Genome sequence of the fungus Inonotus baumii.</title>
        <authorList>
            <person name="Zhu H."/>
            <person name="Lin W."/>
        </authorList>
    </citation>
    <scope>NUCLEOTIDE SEQUENCE</scope>
    <source>
        <strain evidence="2">821</strain>
    </source>
</reference>
<protein>
    <submittedName>
        <fullName evidence="2">Uncharacterized protein</fullName>
    </submittedName>
</protein>
<accession>A0A9Q5I5P9</accession>
<dbReference type="OrthoDB" id="3690638at2759"/>